<dbReference type="RefSeq" id="XP_024501712.1">
    <property type="nucleotide sequence ID" value="XM_024647656.1"/>
</dbReference>
<organism evidence="2">
    <name type="scientific">Strongyloides ratti</name>
    <name type="common">Parasitic roundworm</name>
    <dbReference type="NCBI Taxonomy" id="34506"/>
    <lineage>
        <taxon>Eukaryota</taxon>
        <taxon>Metazoa</taxon>
        <taxon>Ecdysozoa</taxon>
        <taxon>Nematoda</taxon>
        <taxon>Chromadorea</taxon>
        <taxon>Rhabditida</taxon>
        <taxon>Tylenchina</taxon>
        <taxon>Panagrolaimomorpha</taxon>
        <taxon>Strongyloidoidea</taxon>
        <taxon>Strongyloididae</taxon>
        <taxon>Strongyloides</taxon>
    </lineage>
</organism>
<reference evidence="2 3" key="1">
    <citation type="submission" date="2014-09" db="EMBL/GenBank/DDBJ databases">
        <authorList>
            <person name="Martin A.A."/>
        </authorList>
    </citation>
    <scope>NUCLEOTIDE SEQUENCE</scope>
    <source>
        <strain evidence="3">ED321</strain>
        <strain evidence="2">ED321 Heterogonic</strain>
    </source>
</reference>
<gene>
    <name evidence="2 4 5" type="ORF">SRAE_1000078000</name>
</gene>
<evidence type="ECO:0000313" key="5">
    <source>
        <dbReference type="WormBase" id="SRAE_1000078000"/>
    </source>
</evidence>
<dbReference type="Proteomes" id="UP000035682">
    <property type="component" value="Unplaced"/>
</dbReference>
<name>A0A090KYB1_STRRB</name>
<feature type="signal peptide" evidence="1">
    <location>
        <begin position="1"/>
        <end position="21"/>
    </location>
</feature>
<keyword evidence="1" id="KW-0732">Signal</keyword>
<keyword evidence="3" id="KW-1185">Reference proteome</keyword>
<dbReference type="GeneID" id="36374875"/>
<evidence type="ECO:0000313" key="2">
    <source>
        <dbReference type="EMBL" id="CEF62510.1"/>
    </source>
</evidence>
<dbReference type="AlphaFoldDB" id="A0A090KYB1"/>
<evidence type="ECO:0000313" key="3">
    <source>
        <dbReference type="Proteomes" id="UP000035682"/>
    </source>
</evidence>
<evidence type="ECO:0000313" key="4">
    <source>
        <dbReference type="WBParaSite" id="SRAE_1000078000.1"/>
    </source>
</evidence>
<sequence length="132" mass="15685">MNKYFFTKLFILIILLPIIYGINDSITCTIECDYKDDIKNLAKDFCEQEIFEKESCLSKKEDGCMSFYFKSQVIDGKRISFRYKGCYNSEFINFAKNMNFTDFPLNKYIDSTIKWKGYNFYVFGSRNTIKNV</sequence>
<dbReference type="WormBase" id="SRAE_1000078000">
    <property type="protein sequence ID" value="SRP02159"/>
    <property type="gene ID" value="WBGene00257380"/>
</dbReference>
<accession>A0A090KYB1</accession>
<dbReference type="EMBL" id="LN609528">
    <property type="protein sequence ID" value="CEF62510.1"/>
    <property type="molecule type" value="Genomic_DNA"/>
</dbReference>
<proteinExistence type="predicted"/>
<feature type="chain" id="PRO_5015030223" evidence="1">
    <location>
        <begin position="22"/>
        <end position="132"/>
    </location>
</feature>
<reference evidence="4" key="2">
    <citation type="submission" date="2020-12" db="UniProtKB">
        <authorList>
            <consortium name="WormBaseParasite"/>
        </authorList>
    </citation>
    <scope>IDENTIFICATION</scope>
</reference>
<dbReference type="WBParaSite" id="SRAE_1000078000.1">
    <property type="protein sequence ID" value="SRAE_1000078000.1"/>
    <property type="gene ID" value="WBGene00257380"/>
</dbReference>
<protein>
    <submittedName>
        <fullName evidence="2 4">Uncharacterized protein</fullName>
    </submittedName>
</protein>
<evidence type="ECO:0000256" key="1">
    <source>
        <dbReference type="SAM" id="SignalP"/>
    </source>
</evidence>
<dbReference type="CTD" id="36374875"/>